<accession>A0A9D2EGJ5</accession>
<protein>
    <submittedName>
        <fullName evidence="2">DUF5107 domain-containing protein</fullName>
    </submittedName>
</protein>
<reference evidence="2" key="2">
    <citation type="submission" date="2021-04" db="EMBL/GenBank/DDBJ databases">
        <authorList>
            <person name="Gilroy R."/>
        </authorList>
    </citation>
    <scope>NUCLEOTIDE SEQUENCE</scope>
    <source>
        <strain evidence="2">ChiGjej4B4-7305</strain>
    </source>
</reference>
<feature type="domain" description="DUF5107" evidence="1">
    <location>
        <begin position="57"/>
        <end position="334"/>
    </location>
</feature>
<gene>
    <name evidence="2" type="ORF">H9815_14405</name>
</gene>
<dbReference type="Proteomes" id="UP000824037">
    <property type="component" value="Unassembled WGS sequence"/>
</dbReference>
<evidence type="ECO:0000259" key="1">
    <source>
        <dbReference type="Pfam" id="PF17128"/>
    </source>
</evidence>
<dbReference type="Pfam" id="PF17128">
    <property type="entry name" value="DUF5107"/>
    <property type="match status" value="1"/>
</dbReference>
<dbReference type="Gene3D" id="1.25.40.10">
    <property type="entry name" value="Tetratricopeptide repeat domain"/>
    <property type="match status" value="1"/>
</dbReference>
<dbReference type="InterPro" id="IPR011990">
    <property type="entry name" value="TPR-like_helical_dom_sf"/>
</dbReference>
<organism evidence="2 3">
    <name type="scientific">Candidatus Ruania gallistercoris</name>
    <dbReference type="NCBI Taxonomy" id="2838746"/>
    <lineage>
        <taxon>Bacteria</taxon>
        <taxon>Bacillati</taxon>
        <taxon>Actinomycetota</taxon>
        <taxon>Actinomycetes</taxon>
        <taxon>Micrococcales</taxon>
        <taxon>Ruaniaceae</taxon>
        <taxon>Ruania</taxon>
    </lineage>
</organism>
<name>A0A9D2EGJ5_9MICO</name>
<dbReference type="SUPFAM" id="SSF48452">
    <property type="entry name" value="TPR-like"/>
    <property type="match status" value="1"/>
</dbReference>
<comment type="caution">
    <text evidence="2">The sequence shown here is derived from an EMBL/GenBank/DDBJ whole genome shotgun (WGS) entry which is preliminary data.</text>
</comment>
<proteinExistence type="predicted"/>
<dbReference type="AlphaFoldDB" id="A0A9D2EGJ5"/>
<evidence type="ECO:0000313" key="3">
    <source>
        <dbReference type="Proteomes" id="UP000824037"/>
    </source>
</evidence>
<dbReference type="InterPro" id="IPR033396">
    <property type="entry name" value="DUF5107"/>
</dbReference>
<sequence>MSPDSTLYRQTLQLPAAPLGADNPLPMPDRLLEAPFALDDGLPAELQTGASTGTPRSMHPYLLQDGYGRDRQPAEVDTVVLDNGILRATFLPGLGGRLWSLVDLSTGSDLVFANTAIQPANLALRNAWVAGGVEWNIGTKGHSAHTMAPLHAAVVNGSDGVPRLRMWELDRLRRVVFQIDAWLPRGARGLHVYVRIENPNEHTVPMYWWSNAAVRQRPDLRVLAPARRAYATGYDGTVAEVSVPRTAEGDHTWPAASARSADYFYAIAENEPPWVAGVDGTGHGLAIASTSRLSGRKLFCWGSGEGGRHWQRWLCPDGGEYLELQAGLATTQFEHVPMPGRTSWDWLEVYGDVRADAQVAHGQDWDEAVAHVGARVAELAAPEYLDTTLASARVLADQPPTRHLAAGSGWGALERELRQATGEPWIAETSRPFPADTLGAEQHPWHQLLTDADADPFAGADPHTPPPSYVTGGLWEDRLHRLAPGWLRDYHLGVLAHARADLATAGELLRSSSAHQPNAWALRAEARVLAEQGRSGAALDLLADALALAPGQVHLLLEAMTAALAADRPDLALQFFDAAPVASRSTARARLLEGTAALRTGARERAEAVLASDLVIPDLREGERSLSDLWRETFPDRPVPAHYDFRMN</sequence>
<reference evidence="2" key="1">
    <citation type="journal article" date="2021" name="PeerJ">
        <title>Extensive microbial diversity within the chicken gut microbiome revealed by metagenomics and culture.</title>
        <authorList>
            <person name="Gilroy R."/>
            <person name="Ravi A."/>
            <person name="Getino M."/>
            <person name="Pursley I."/>
            <person name="Horton D.L."/>
            <person name="Alikhan N.F."/>
            <person name="Baker D."/>
            <person name="Gharbi K."/>
            <person name="Hall N."/>
            <person name="Watson M."/>
            <person name="Adriaenssens E.M."/>
            <person name="Foster-Nyarko E."/>
            <person name="Jarju S."/>
            <person name="Secka A."/>
            <person name="Antonio M."/>
            <person name="Oren A."/>
            <person name="Chaudhuri R.R."/>
            <person name="La Ragione R."/>
            <person name="Hildebrand F."/>
            <person name="Pallen M.J."/>
        </authorList>
    </citation>
    <scope>NUCLEOTIDE SEQUENCE</scope>
    <source>
        <strain evidence="2">ChiGjej4B4-7305</strain>
    </source>
</reference>
<dbReference type="EMBL" id="DXBY01000247">
    <property type="protein sequence ID" value="HIZ36961.1"/>
    <property type="molecule type" value="Genomic_DNA"/>
</dbReference>
<evidence type="ECO:0000313" key="2">
    <source>
        <dbReference type="EMBL" id="HIZ36961.1"/>
    </source>
</evidence>